<dbReference type="EC" id="2.7.13.3" evidence="3"/>
<dbReference type="Pfam" id="PF00512">
    <property type="entry name" value="HisKA"/>
    <property type="match status" value="1"/>
</dbReference>
<dbReference type="PRINTS" id="PR00344">
    <property type="entry name" value="BCTRLSENSOR"/>
</dbReference>
<keyword evidence="6" id="KW-0597">Phosphoprotein</keyword>
<feature type="domain" description="HAMP" evidence="17">
    <location>
        <begin position="209"/>
        <end position="261"/>
    </location>
</feature>
<evidence type="ECO:0000256" key="14">
    <source>
        <dbReference type="ARBA" id="ARBA00023136"/>
    </source>
</evidence>
<keyword evidence="8 15" id="KW-0812">Transmembrane</keyword>
<accession>A0A8I1ECA9</accession>
<proteinExistence type="predicted"/>
<dbReference type="Proteomes" id="UP000637061">
    <property type="component" value="Unassembled WGS sequence"/>
</dbReference>
<reference evidence="18" key="1">
    <citation type="submission" date="2020-12" db="EMBL/GenBank/DDBJ databases">
        <title>Enhanced detection system for hospital associated transmission using whole genome sequencing surveillance.</title>
        <authorList>
            <person name="Harrison L.H."/>
            <person name="Van Tyne D."/>
            <person name="Marsh J.W."/>
            <person name="Griffith M.P."/>
            <person name="Snyder D.J."/>
            <person name="Cooper V.S."/>
            <person name="Mustapha M."/>
        </authorList>
    </citation>
    <scope>NUCLEOTIDE SEQUENCE</scope>
    <source>
        <strain evidence="18">PSB00042</strain>
    </source>
</reference>
<dbReference type="CDD" id="cd00075">
    <property type="entry name" value="HATPase"/>
    <property type="match status" value="1"/>
</dbReference>
<dbReference type="GO" id="GO:0005886">
    <property type="term" value="C:plasma membrane"/>
    <property type="evidence" value="ECO:0007669"/>
    <property type="project" value="UniProtKB-SubCell"/>
</dbReference>
<dbReference type="PROSITE" id="PS50885">
    <property type="entry name" value="HAMP"/>
    <property type="match status" value="1"/>
</dbReference>
<evidence type="ECO:0000256" key="2">
    <source>
        <dbReference type="ARBA" id="ARBA00004429"/>
    </source>
</evidence>
<dbReference type="CDD" id="cd06225">
    <property type="entry name" value="HAMP"/>
    <property type="match status" value="1"/>
</dbReference>
<dbReference type="SUPFAM" id="SSF47384">
    <property type="entry name" value="Homodimeric domain of signal transducing histidine kinase"/>
    <property type="match status" value="1"/>
</dbReference>
<dbReference type="Gene3D" id="1.10.287.130">
    <property type="match status" value="1"/>
</dbReference>
<keyword evidence="14 15" id="KW-0472">Membrane</keyword>
<dbReference type="Pfam" id="PF00672">
    <property type="entry name" value="HAMP"/>
    <property type="match status" value="1"/>
</dbReference>
<keyword evidence="5" id="KW-0997">Cell inner membrane</keyword>
<dbReference type="InterPro" id="IPR050980">
    <property type="entry name" value="2C_sensor_his_kinase"/>
</dbReference>
<comment type="caution">
    <text evidence="18">The sequence shown here is derived from an EMBL/GenBank/DDBJ whole genome shotgun (WGS) entry which is preliminary data.</text>
</comment>
<evidence type="ECO:0000256" key="5">
    <source>
        <dbReference type="ARBA" id="ARBA00022519"/>
    </source>
</evidence>
<dbReference type="InterPro" id="IPR004358">
    <property type="entry name" value="Sig_transdc_His_kin-like_C"/>
</dbReference>
<comment type="catalytic activity">
    <reaction evidence="1">
        <text>ATP + protein L-histidine = ADP + protein N-phospho-L-histidine.</text>
        <dbReference type="EC" id="2.7.13.3"/>
    </reaction>
</comment>
<dbReference type="GO" id="GO:0000155">
    <property type="term" value="F:phosphorelay sensor kinase activity"/>
    <property type="evidence" value="ECO:0007669"/>
    <property type="project" value="InterPro"/>
</dbReference>
<dbReference type="InterPro" id="IPR005467">
    <property type="entry name" value="His_kinase_dom"/>
</dbReference>
<dbReference type="SUPFAM" id="SSF55874">
    <property type="entry name" value="ATPase domain of HSP90 chaperone/DNA topoisomerase II/histidine kinase"/>
    <property type="match status" value="1"/>
</dbReference>
<dbReference type="RefSeq" id="WP_129931827.1">
    <property type="nucleotide sequence ID" value="NZ_JAEHTE010000005.1"/>
</dbReference>
<protein>
    <recommendedName>
        <fullName evidence="3">histidine kinase</fullName>
        <ecNumber evidence="3">2.7.13.3</ecNumber>
    </recommendedName>
</protein>
<dbReference type="PANTHER" id="PTHR44936:SF5">
    <property type="entry name" value="SENSOR HISTIDINE KINASE ENVZ"/>
    <property type="match status" value="1"/>
</dbReference>
<dbReference type="Gene3D" id="1.10.8.500">
    <property type="entry name" value="HAMP domain in histidine kinase"/>
    <property type="match status" value="1"/>
</dbReference>
<organism evidence="18 19">
    <name type="scientific">Pseudomonas putida</name>
    <name type="common">Arthrobacter siderocapsulatus</name>
    <dbReference type="NCBI Taxonomy" id="303"/>
    <lineage>
        <taxon>Bacteria</taxon>
        <taxon>Pseudomonadati</taxon>
        <taxon>Pseudomonadota</taxon>
        <taxon>Gammaproteobacteria</taxon>
        <taxon>Pseudomonadales</taxon>
        <taxon>Pseudomonadaceae</taxon>
        <taxon>Pseudomonas</taxon>
    </lineage>
</organism>
<dbReference type="AlphaFoldDB" id="A0A8I1ECA9"/>
<evidence type="ECO:0000259" key="16">
    <source>
        <dbReference type="PROSITE" id="PS50109"/>
    </source>
</evidence>
<name>A0A8I1ECA9_PSEPU</name>
<evidence type="ECO:0000313" key="18">
    <source>
        <dbReference type="EMBL" id="MBI6883874.1"/>
    </source>
</evidence>
<dbReference type="Gene3D" id="3.30.565.10">
    <property type="entry name" value="Histidine kinase-like ATPase, C-terminal domain"/>
    <property type="match status" value="1"/>
</dbReference>
<evidence type="ECO:0000256" key="13">
    <source>
        <dbReference type="ARBA" id="ARBA00023012"/>
    </source>
</evidence>
<evidence type="ECO:0000256" key="6">
    <source>
        <dbReference type="ARBA" id="ARBA00022553"/>
    </source>
</evidence>
<dbReference type="InterPro" id="IPR003660">
    <property type="entry name" value="HAMP_dom"/>
</dbReference>
<dbReference type="EMBL" id="JAEHTE010000005">
    <property type="protein sequence ID" value="MBI6883874.1"/>
    <property type="molecule type" value="Genomic_DNA"/>
</dbReference>
<keyword evidence="13" id="KW-0902">Two-component regulatory system</keyword>
<dbReference type="SMART" id="SM00388">
    <property type="entry name" value="HisKA"/>
    <property type="match status" value="1"/>
</dbReference>
<evidence type="ECO:0000256" key="10">
    <source>
        <dbReference type="ARBA" id="ARBA00022777"/>
    </source>
</evidence>
<feature type="domain" description="Histidine kinase" evidence="16">
    <location>
        <begin position="269"/>
        <end position="466"/>
    </location>
</feature>
<dbReference type="PROSITE" id="PS50109">
    <property type="entry name" value="HIS_KIN"/>
    <property type="match status" value="1"/>
</dbReference>
<dbReference type="InterPro" id="IPR003661">
    <property type="entry name" value="HisK_dim/P_dom"/>
</dbReference>
<evidence type="ECO:0000256" key="4">
    <source>
        <dbReference type="ARBA" id="ARBA00022475"/>
    </source>
</evidence>
<dbReference type="GO" id="GO:0005524">
    <property type="term" value="F:ATP binding"/>
    <property type="evidence" value="ECO:0007669"/>
    <property type="project" value="UniProtKB-KW"/>
</dbReference>
<keyword evidence="10" id="KW-0418">Kinase</keyword>
<feature type="transmembrane region" description="Helical" evidence="15">
    <location>
        <begin position="189"/>
        <end position="208"/>
    </location>
</feature>
<keyword evidence="9" id="KW-0547">Nucleotide-binding</keyword>
<evidence type="ECO:0000256" key="3">
    <source>
        <dbReference type="ARBA" id="ARBA00012438"/>
    </source>
</evidence>
<evidence type="ECO:0000256" key="8">
    <source>
        <dbReference type="ARBA" id="ARBA00022692"/>
    </source>
</evidence>
<dbReference type="InterPro" id="IPR036890">
    <property type="entry name" value="HATPase_C_sf"/>
</dbReference>
<comment type="subcellular location">
    <subcellularLocation>
        <location evidence="2">Cell inner membrane</location>
        <topology evidence="2">Multi-pass membrane protein</topology>
    </subcellularLocation>
</comment>
<evidence type="ECO:0000256" key="15">
    <source>
        <dbReference type="SAM" id="Phobius"/>
    </source>
</evidence>
<dbReference type="SUPFAM" id="SSF158472">
    <property type="entry name" value="HAMP domain-like"/>
    <property type="match status" value="1"/>
</dbReference>
<evidence type="ECO:0000256" key="9">
    <source>
        <dbReference type="ARBA" id="ARBA00022741"/>
    </source>
</evidence>
<evidence type="ECO:0000256" key="1">
    <source>
        <dbReference type="ARBA" id="ARBA00000085"/>
    </source>
</evidence>
<evidence type="ECO:0000256" key="7">
    <source>
        <dbReference type="ARBA" id="ARBA00022679"/>
    </source>
</evidence>
<keyword evidence="7" id="KW-0808">Transferase</keyword>
<keyword evidence="4" id="KW-1003">Cell membrane</keyword>
<keyword evidence="11" id="KW-0067">ATP-binding</keyword>
<keyword evidence="12 15" id="KW-1133">Transmembrane helix</keyword>
<evidence type="ECO:0000259" key="17">
    <source>
        <dbReference type="PROSITE" id="PS50885"/>
    </source>
</evidence>
<dbReference type="SMART" id="SM00387">
    <property type="entry name" value="HATPase_c"/>
    <property type="match status" value="1"/>
</dbReference>
<evidence type="ECO:0000256" key="12">
    <source>
        <dbReference type="ARBA" id="ARBA00022989"/>
    </source>
</evidence>
<dbReference type="InterPro" id="IPR036097">
    <property type="entry name" value="HisK_dim/P_sf"/>
</dbReference>
<dbReference type="InterPro" id="IPR003594">
    <property type="entry name" value="HATPase_dom"/>
</dbReference>
<dbReference type="SMART" id="SM00304">
    <property type="entry name" value="HAMP"/>
    <property type="match status" value="1"/>
</dbReference>
<dbReference type="Pfam" id="PF02518">
    <property type="entry name" value="HATPase_c"/>
    <property type="match status" value="1"/>
</dbReference>
<evidence type="ECO:0000256" key="11">
    <source>
        <dbReference type="ARBA" id="ARBA00022840"/>
    </source>
</evidence>
<evidence type="ECO:0000313" key="19">
    <source>
        <dbReference type="Proteomes" id="UP000637061"/>
    </source>
</evidence>
<gene>
    <name evidence="18" type="ORF">JEU22_08115</name>
</gene>
<dbReference type="PANTHER" id="PTHR44936">
    <property type="entry name" value="SENSOR PROTEIN CREC"/>
    <property type="match status" value="1"/>
</dbReference>
<dbReference type="CDD" id="cd00082">
    <property type="entry name" value="HisKA"/>
    <property type="match status" value="1"/>
</dbReference>
<sequence>MKLRNPNLAARFIGLMLLALIVSQALTLSIFWDERAGALREVAKSDFLSRTSSLASLLDRMPVDERQMTLQVSSTAYERFWLFPASPSQPSEWWKFARRHLLEPLSHGKPQGTLSIQFRSEDEVPPATIDATAAWSVPGEALWPSTRTARFIYLPQLNVMGVATPLNNGTWLHAAYAKPVTDSPFSRRALVSLGITALALTLIAVLIARGISQPLRDLALAAQRLGRGHSGTELREHGPEDIRRTAKAFNQMQRRIQRFVDDRTRMLAAVGHDLRTPLTSLRLRVEFIQDPEVQRKMLATLDEITAITEAAIGYGRDNAVTEPTRTMDIGTLVESLCEDLVTLGMAVSFSCNSKVILECRPDALRRAIRNLIENAVRYGECADVRVYSADKHVHISVADRGNGIPDSELEAVFTPFYRLEHSRNRNTGGVGLGLSIVRSIARQHGGEITLINHNGGLEAIISLPEN</sequence>
<feature type="transmembrane region" description="Helical" evidence="15">
    <location>
        <begin position="12"/>
        <end position="32"/>
    </location>
</feature>